<feature type="coiled-coil region" evidence="8">
    <location>
        <begin position="1108"/>
        <end position="1135"/>
    </location>
</feature>
<dbReference type="GO" id="GO:0000160">
    <property type="term" value="P:phosphorelay signal transduction system"/>
    <property type="evidence" value="ECO:0007669"/>
    <property type="project" value="UniProtKB-KW"/>
</dbReference>
<sequence length="1406" mass="150897">MSEMDEIWELFADDGAQSLDAMEAALDALSDGADDQVPHISALFRAVHTFKGNSRVLGLSVVESRAHLAEDLIGLVRDSGVPLSQEILDLMFLAGDTLREMLEDVAATRADVDPGPSEDLLRQLKEMIAKCDPDAAPAEPAAEAEAPAEEPAEEPVAEAETPAAAPAAVGGMDMSALFDEMSDGEESGSSDDDDFWEFDEDLDPDALAAKKAAAEADMEAHEAEGPVRNGSDAAAKLAAQEAASAAPAAAPAAPVESSVPVDDGPPLNTLADDPTYRKIYDEMTEEMIEKIGTIIRSDDDFEERRKAAERQVDGLLHAAQQMQYGNWVSLLEDFAFDCPALETADALVAGLQGFLGKVEALKNGGEVVAAPAAEPAPAAAPVEPAAAAVPAEAAPATEEGKAKLSDDPTYRKIYADMTEDLVGRLKTIRDADDDLEERRDNVVKHVGGLLHAAKQMEFDNWISVLEGFEASAASFAMESDLKGGIDTFLGQVETLQNGGEVAAVPAAAPAPAPAPEPEPAPVAQAAPAPAPEPAPAPAPAPVAEAPAAEPAAAPDAAGGKKSLADDPTYRAIYADMTEDLVKKLKGIRKSSDSVEERRDSIVKQVGNLLHAAKQMGFDNWIVLLEAFENNAAKLSSDAAIQEGIDGFLANAEALQKGGAIAQPRSGSDEADDLFRQLEPYYSKIAEAVLKLDDDLEGSQATLNDLAEEVVSKVDPFGLVRAEDAVRRIAKAETVKAARIQQLSFYEELISYEHVMPIESSVSGDLTVRPSHLVQLWATDQIFDTLGALRNMMERVSLTGEGDDWFASFNHHMRLVYHACSHYRMDTAGQLTMALVDLFGRVNDTNSVADALMLHMARGFLETIELVFDALDQGDDPDLSKIDDLFEEATNISFQQGGVVSARTIERKLGLPEEFHRVLSPDSVKAAHQALLDRKHFYVIRADLNEDEALAEKFLEWIGAGNAQMITNVTVFQDDKTLFDFLLATELEQDAIVGDMTAMDPSATKLFVELVLEPDYSSEEDQDDHEEDDHIAEGGHAGPSISLPLMEAIGEISAGQAMVHHILDDLSSSDLMQAVDHVLRRRGSDAGPAIEGDTYNALRDLIETYTHKVARAAEAETQLNTQMGRLQEETAKLRERPAGILLRTLAAFVEARSRQAGKEARMSHNGENEVIDQTMLDSLAKLLKKLIRSRLTGAEGPAQFHLSLSRNDNRISVQLEDDGKSDPDQEVLQELHQVAVREGGEFRPVQMPSGGMRFHLSLPVHMALLDGMVVRVGDVCYVMPVNSIERIQLGASDALLPIAASQNNAMLRTDTGELAPIRPLDATGLQGGVLSKLNAANDGGAANLYVVLRSDDTRIAVPVDEMLGQQLVLLRPLQGPLVGIRNMMGLALLSGGEVGMVVAVDRLADAA</sequence>
<evidence type="ECO:0000256" key="8">
    <source>
        <dbReference type="SAM" id="Coils"/>
    </source>
</evidence>
<dbReference type="PROSITE" id="PS50851">
    <property type="entry name" value="CHEW"/>
    <property type="match status" value="1"/>
</dbReference>
<dbReference type="SMART" id="SM00073">
    <property type="entry name" value="HPT"/>
    <property type="match status" value="1"/>
</dbReference>
<evidence type="ECO:0000259" key="10">
    <source>
        <dbReference type="PROSITE" id="PS50851"/>
    </source>
</evidence>
<feature type="compositionally biased region" description="Pro residues" evidence="9">
    <location>
        <begin position="528"/>
        <end position="540"/>
    </location>
</feature>
<keyword evidence="4" id="KW-0808">Transferase</keyword>
<feature type="region of interest" description="Disordered" evidence="9">
    <location>
        <begin position="506"/>
        <end position="562"/>
    </location>
</feature>
<feature type="compositionally biased region" description="Acidic residues" evidence="9">
    <location>
        <begin position="1015"/>
        <end position="1029"/>
    </location>
</feature>
<dbReference type="SUPFAM" id="SSF47226">
    <property type="entry name" value="Histidine-containing phosphotransfer domain, HPT domain"/>
    <property type="match status" value="1"/>
</dbReference>
<evidence type="ECO:0000313" key="12">
    <source>
        <dbReference type="EMBL" id="MYM53706.1"/>
    </source>
</evidence>
<protein>
    <recommendedName>
        <fullName evidence="2">histidine kinase</fullName>
        <ecNumber evidence="2">2.7.13.3</ecNumber>
    </recommendedName>
</protein>
<evidence type="ECO:0000256" key="5">
    <source>
        <dbReference type="ARBA" id="ARBA00022777"/>
    </source>
</evidence>
<dbReference type="SUPFAM" id="SSF50341">
    <property type="entry name" value="CheW-like"/>
    <property type="match status" value="1"/>
</dbReference>
<feature type="compositionally biased region" description="Acidic residues" evidence="9">
    <location>
        <begin position="146"/>
        <end position="157"/>
    </location>
</feature>
<keyword evidence="8" id="KW-0175">Coiled coil</keyword>
<gene>
    <name evidence="12" type="ORF">GR167_00190</name>
</gene>
<dbReference type="InterPro" id="IPR036061">
    <property type="entry name" value="CheW-like_dom_sf"/>
</dbReference>
<dbReference type="InterPro" id="IPR051315">
    <property type="entry name" value="Bact_Chemotaxis_CheA"/>
</dbReference>
<keyword evidence="3 7" id="KW-0597">Phosphoprotein</keyword>
<comment type="caution">
    <text evidence="12">The sequence shown here is derived from an EMBL/GenBank/DDBJ whole genome shotgun (WGS) entry which is preliminary data.</text>
</comment>
<dbReference type="CDD" id="cd00088">
    <property type="entry name" value="HPT"/>
    <property type="match status" value="1"/>
</dbReference>
<evidence type="ECO:0000256" key="1">
    <source>
        <dbReference type="ARBA" id="ARBA00000085"/>
    </source>
</evidence>
<dbReference type="EMBL" id="WWEN01000001">
    <property type="protein sequence ID" value="MYM53706.1"/>
    <property type="molecule type" value="Genomic_DNA"/>
</dbReference>
<evidence type="ECO:0000256" key="3">
    <source>
        <dbReference type="ARBA" id="ARBA00022553"/>
    </source>
</evidence>
<feature type="domain" description="CheW-like" evidence="10">
    <location>
        <begin position="1263"/>
        <end position="1406"/>
    </location>
</feature>
<feature type="compositionally biased region" description="Pro residues" evidence="9">
    <location>
        <begin position="508"/>
        <end position="520"/>
    </location>
</feature>
<dbReference type="GO" id="GO:0004673">
    <property type="term" value="F:protein histidine kinase activity"/>
    <property type="evidence" value="ECO:0007669"/>
    <property type="project" value="UniProtKB-EC"/>
</dbReference>
<evidence type="ECO:0000313" key="13">
    <source>
        <dbReference type="Proteomes" id="UP000479043"/>
    </source>
</evidence>
<dbReference type="SMART" id="SM00260">
    <property type="entry name" value="CheW"/>
    <property type="match status" value="1"/>
</dbReference>
<feature type="region of interest" description="Disordered" evidence="9">
    <location>
        <begin position="1015"/>
        <end position="1036"/>
    </location>
</feature>
<dbReference type="InterPro" id="IPR002545">
    <property type="entry name" value="CheW-lke_dom"/>
</dbReference>
<evidence type="ECO:0000256" key="4">
    <source>
        <dbReference type="ARBA" id="ARBA00022679"/>
    </source>
</evidence>
<dbReference type="PANTHER" id="PTHR43395">
    <property type="entry name" value="SENSOR HISTIDINE KINASE CHEA"/>
    <property type="match status" value="1"/>
</dbReference>
<dbReference type="RefSeq" id="WP_160971426.1">
    <property type="nucleotide sequence ID" value="NZ_WWEN01000001.1"/>
</dbReference>
<proteinExistence type="predicted"/>
<keyword evidence="6" id="KW-0902">Two-component regulatory system</keyword>
<comment type="catalytic activity">
    <reaction evidence="1">
        <text>ATP + protein L-histidine = ADP + protein N-phospho-L-histidine.</text>
        <dbReference type="EC" id="2.7.13.3"/>
    </reaction>
</comment>
<dbReference type="PANTHER" id="PTHR43395:SF1">
    <property type="entry name" value="CHEMOTAXIS PROTEIN CHEA"/>
    <property type="match status" value="1"/>
</dbReference>
<dbReference type="Gene3D" id="2.30.30.40">
    <property type="entry name" value="SH3 Domains"/>
    <property type="match status" value="1"/>
</dbReference>
<accession>A0A6L8LFD1</accession>
<feature type="compositionally biased region" description="Low complexity" evidence="9">
    <location>
        <begin position="135"/>
        <end position="145"/>
    </location>
</feature>
<feature type="compositionally biased region" description="Low complexity" evidence="9">
    <location>
        <begin position="541"/>
        <end position="557"/>
    </location>
</feature>
<evidence type="ECO:0000256" key="6">
    <source>
        <dbReference type="ARBA" id="ARBA00023012"/>
    </source>
</evidence>
<evidence type="ECO:0000256" key="7">
    <source>
        <dbReference type="PROSITE-ProRule" id="PRU00110"/>
    </source>
</evidence>
<name>A0A6L8LFD1_9RHOB</name>
<dbReference type="GO" id="GO:0006935">
    <property type="term" value="P:chemotaxis"/>
    <property type="evidence" value="ECO:0007669"/>
    <property type="project" value="InterPro"/>
</dbReference>
<keyword evidence="13" id="KW-1185">Reference proteome</keyword>
<dbReference type="Pfam" id="PF01627">
    <property type="entry name" value="Hpt"/>
    <property type="match status" value="1"/>
</dbReference>
<dbReference type="Gene3D" id="1.20.120.160">
    <property type="entry name" value="HPT domain"/>
    <property type="match status" value="1"/>
</dbReference>
<feature type="region of interest" description="Disordered" evidence="9">
    <location>
        <begin position="133"/>
        <end position="166"/>
    </location>
</feature>
<dbReference type="EC" id="2.7.13.3" evidence="2"/>
<organism evidence="12 13">
    <name type="scientific">Thalassovita mangrovi</name>
    <dbReference type="NCBI Taxonomy" id="2692236"/>
    <lineage>
        <taxon>Bacteria</taxon>
        <taxon>Pseudomonadati</taxon>
        <taxon>Pseudomonadota</taxon>
        <taxon>Alphaproteobacteria</taxon>
        <taxon>Rhodobacterales</taxon>
        <taxon>Roseobacteraceae</taxon>
        <taxon>Thalassovita</taxon>
    </lineage>
</organism>
<evidence type="ECO:0000259" key="11">
    <source>
        <dbReference type="PROSITE" id="PS50894"/>
    </source>
</evidence>
<evidence type="ECO:0000256" key="9">
    <source>
        <dbReference type="SAM" id="MobiDB-lite"/>
    </source>
</evidence>
<dbReference type="InterPro" id="IPR008207">
    <property type="entry name" value="Sig_transdc_His_kin_Hpt_dom"/>
</dbReference>
<dbReference type="Proteomes" id="UP000479043">
    <property type="component" value="Unassembled WGS sequence"/>
</dbReference>
<reference evidence="12 13" key="1">
    <citation type="submission" date="2020-01" db="EMBL/GenBank/DDBJ databases">
        <authorList>
            <person name="Chen S."/>
        </authorList>
    </citation>
    <scope>NUCLEOTIDE SEQUENCE [LARGE SCALE GENOMIC DNA]</scope>
    <source>
        <strain evidence="12 13">GS-10</strain>
    </source>
</reference>
<keyword evidence="5" id="KW-0418">Kinase</keyword>
<dbReference type="InterPro" id="IPR036641">
    <property type="entry name" value="HPT_dom_sf"/>
</dbReference>
<evidence type="ECO:0000256" key="2">
    <source>
        <dbReference type="ARBA" id="ARBA00012438"/>
    </source>
</evidence>
<dbReference type="PROSITE" id="PS50894">
    <property type="entry name" value="HPT"/>
    <property type="match status" value="1"/>
</dbReference>
<feature type="region of interest" description="Disordered" evidence="9">
    <location>
        <begin position="248"/>
        <end position="273"/>
    </location>
</feature>
<feature type="modified residue" description="Phosphohistidine" evidence="7">
    <location>
        <position position="48"/>
    </location>
</feature>
<feature type="domain" description="HPt" evidence="11">
    <location>
        <begin position="1"/>
        <end position="105"/>
    </location>
</feature>